<protein>
    <submittedName>
        <fullName evidence="3">Uncharacterized protein</fullName>
    </submittedName>
</protein>
<name>A0A6B2LNY4_9EUKA</name>
<keyword evidence="1" id="KW-0433">Leucine-rich repeat</keyword>
<dbReference type="InterPro" id="IPR001611">
    <property type="entry name" value="Leu-rich_rpt"/>
</dbReference>
<dbReference type="InterPro" id="IPR032675">
    <property type="entry name" value="LRR_dom_sf"/>
</dbReference>
<dbReference type="SMART" id="SM00369">
    <property type="entry name" value="LRR_TYP"/>
    <property type="match status" value="4"/>
</dbReference>
<evidence type="ECO:0000256" key="2">
    <source>
        <dbReference type="ARBA" id="ARBA00022737"/>
    </source>
</evidence>
<dbReference type="EMBL" id="GIBP01009462">
    <property type="protein sequence ID" value="NDV38431.1"/>
    <property type="molecule type" value="Transcribed_RNA"/>
</dbReference>
<keyword evidence="2" id="KW-0677">Repeat</keyword>
<dbReference type="AlphaFoldDB" id="A0A6B2LNY4"/>
<dbReference type="InterPro" id="IPR003591">
    <property type="entry name" value="Leu-rich_rpt_typical-subtyp"/>
</dbReference>
<evidence type="ECO:0000313" key="3">
    <source>
        <dbReference type="EMBL" id="NDV38431.1"/>
    </source>
</evidence>
<evidence type="ECO:0000256" key="1">
    <source>
        <dbReference type="ARBA" id="ARBA00022614"/>
    </source>
</evidence>
<dbReference type="PANTHER" id="PTHR48051">
    <property type="match status" value="1"/>
</dbReference>
<dbReference type="SUPFAM" id="SSF52058">
    <property type="entry name" value="L domain-like"/>
    <property type="match status" value="1"/>
</dbReference>
<accession>A0A6B2LNY4</accession>
<sequence>MHHHLKYLDLTYNRLPTFPAYLLKFTNITFLTISSNQLKEIPEGISAMSQLEYLSVGNNKIEKVPSSLRELTKLHSFKVSSNALIEFPSEIWSHWKMLKSLEMENNKLASFSLDALKGLQLAVLCCVGNPFVQSWDATALHQLDHISFIDIRDFK</sequence>
<organism evidence="3">
    <name type="scientific">Arcella intermedia</name>
    <dbReference type="NCBI Taxonomy" id="1963864"/>
    <lineage>
        <taxon>Eukaryota</taxon>
        <taxon>Amoebozoa</taxon>
        <taxon>Tubulinea</taxon>
        <taxon>Elardia</taxon>
        <taxon>Arcellinida</taxon>
        <taxon>Sphaerothecina</taxon>
        <taxon>Arcellidae</taxon>
        <taxon>Arcella</taxon>
    </lineage>
</organism>
<dbReference type="Pfam" id="PF00560">
    <property type="entry name" value="LRR_1"/>
    <property type="match status" value="1"/>
</dbReference>
<dbReference type="Gene3D" id="3.80.10.10">
    <property type="entry name" value="Ribonuclease Inhibitor"/>
    <property type="match status" value="1"/>
</dbReference>
<reference evidence="3" key="1">
    <citation type="journal article" date="2020" name="J. Eukaryot. Microbiol.">
        <title>De novo Sequencing, Assembly and Annotation of the Transcriptome for the Free-Living Testate Amoeba Arcella intermedia.</title>
        <authorList>
            <person name="Ribeiro G.M."/>
            <person name="Porfirio-Sousa A.L."/>
            <person name="Maurer-Alcala X.X."/>
            <person name="Katz L.A."/>
            <person name="Lahr D.J.G."/>
        </authorList>
    </citation>
    <scope>NUCLEOTIDE SEQUENCE</scope>
</reference>
<dbReference type="GO" id="GO:0005737">
    <property type="term" value="C:cytoplasm"/>
    <property type="evidence" value="ECO:0007669"/>
    <property type="project" value="TreeGrafter"/>
</dbReference>
<proteinExistence type="predicted"/>
<dbReference type="InterPro" id="IPR050216">
    <property type="entry name" value="LRR_domain-containing"/>
</dbReference>
<dbReference type="PANTHER" id="PTHR48051:SF1">
    <property type="entry name" value="RAS SUPPRESSOR PROTEIN 1"/>
    <property type="match status" value="1"/>
</dbReference>
<dbReference type="Pfam" id="PF13855">
    <property type="entry name" value="LRR_8"/>
    <property type="match status" value="1"/>
</dbReference>